<dbReference type="AlphaFoldDB" id="A0A2W1ESB0"/>
<organism evidence="3 4">
    <name type="scientific">Pyrenophora tritici-repentis</name>
    <dbReference type="NCBI Taxonomy" id="45151"/>
    <lineage>
        <taxon>Eukaryota</taxon>
        <taxon>Fungi</taxon>
        <taxon>Dikarya</taxon>
        <taxon>Ascomycota</taxon>
        <taxon>Pezizomycotina</taxon>
        <taxon>Dothideomycetes</taxon>
        <taxon>Pleosporomycetidae</taxon>
        <taxon>Pleosporales</taxon>
        <taxon>Pleosporineae</taxon>
        <taxon>Pleosporaceae</taxon>
        <taxon>Pyrenophora</taxon>
    </lineage>
</organism>
<evidence type="ECO:0000313" key="2">
    <source>
        <dbReference type="EMBL" id="KAF7572964.1"/>
    </source>
</evidence>
<dbReference type="OrthoDB" id="3788931at2759"/>
<reference evidence="3" key="2">
    <citation type="submission" date="2021-05" db="EMBL/GenBank/DDBJ databases">
        <authorList>
            <person name="Moolhuijzen P.M."/>
            <person name="Moffat C.S."/>
        </authorList>
    </citation>
    <scope>NUCLEOTIDE SEQUENCE</scope>
    <source>
        <strain evidence="3">86-124</strain>
    </source>
</reference>
<comment type="caution">
    <text evidence="3">The sequence shown here is derived from an EMBL/GenBank/DDBJ whole genome shotgun (WGS) entry which is preliminary data.</text>
</comment>
<keyword evidence="4" id="KW-1185">Reference proteome</keyword>
<proteinExistence type="predicted"/>
<evidence type="ECO:0000256" key="1">
    <source>
        <dbReference type="SAM" id="MobiDB-lite"/>
    </source>
</evidence>
<evidence type="ECO:0000313" key="3">
    <source>
        <dbReference type="EMBL" id="KAI1507506.1"/>
    </source>
</evidence>
<reference evidence="2" key="1">
    <citation type="journal article" date="2018" name="BMC Genomics">
        <title>Comparative genomics of the wheat fungal pathogen Pyrenophora tritici-repentis reveals chromosomal variations and genome plasticity.</title>
        <authorList>
            <person name="Moolhuijzen P."/>
            <person name="See P.T."/>
            <person name="Hane J.K."/>
            <person name="Shi G."/>
            <person name="Liu Z."/>
            <person name="Oliver R.P."/>
            <person name="Moffat C.S."/>
        </authorList>
    </citation>
    <scope>NUCLEOTIDE SEQUENCE [LARGE SCALE GENOMIC DNA]</scope>
    <source>
        <strain evidence="2">M4</strain>
    </source>
</reference>
<feature type="compositionally biased region" description="Low complexity" evidence="1">
    <location>
        <begin position="1"/>
        <end position="15"/>
    </location>
</feature>
<dbReference type="Proteomes" id="UP000245464">
    <property type="component" value="Chromosome 3"/>
</dbReference>
<dbReference type="EMBL" id="NQIK02000003">
    <property type="protein sequence ID" value="KAF7572964.1"/>
    <property type="molecule type" value="Genomic_DNA"/>
</dbReference>
<sequence length="97" mass="11562">MLSIRSSVDSISSRLSGEKPLPRPSYYCNMNPEEQSLWSIIGEEKYEYVRDKKGRLHRHRLTYAERAQKQRLFFEARVGHAIVGDEWMHMKLPARRR</sequence>
<accession>A0A2W1ESB0</accession>
<protein>
    <submittedName>
        <fullName evidence="3">Uncharacterized protein</fullName>
    </submittedName>
</protein>
<reference evidence="3" key="3">
    <citation type="journal article" date="2022" name="bioRxiv">
        <title>A global pangenome for the wheat fungal pathogen Pyrenophora tritici-repentis and prediction of effector protein structural homology.</title>
        <authorList>
            <person name="Moolhuijzen P."/>
            <person name="See P.T."/>
            <person name="Shi G."/>
            <person name="Powell H.R."/>
            <person name="Cockram J."/>
            <person name="Jorgensen L.N."/>
            <person name="Benslimane H."/>
            <person name="Strelkov S.E."/>
            <person name="Turner J."/>
            <person name="Liu Z."/>
            <person name="Moffat C.S."/>
        </authorList>
    </citation>
    <scope>NUCLEOTIDE SEQUENCE</scope>
    <source>
        <strain evidence="3">86-124</strain>
    </source>
</reference>
<dbReference type="EMBL" id="NRDI02000039">
    <property type="protein sequence ID" value="KAI1507506.1"/>
    <property type="molecule type" value="Genomic_DNA"/>
</dbReference>
<name>A0A2W1ESB0_9PLEO</name>
<dbReference type="Proteomes" id="UP000249757">
    <property type="component" value="Unassembled WGS sequence"/>
</dbReference>
<feature type="region of interest" description="Disordered" evidence="1">
    <location>
        <begin position="1"/>
        <end position="26"/>
    </location>
</feature>
<dbReference type="OMA" id="DEWMRMK"/>
<evidence type="ECO:0000313" key="4">
    <source>
        <dbReference type="Proteomes" id="UP000249757"/>
    </source>
</evidence>
<gene>
    <name evidence="3" type="ORF">Ptr86124_013529</name>
    <name evidence="2" type="ORF">PtrM4_078690</name>
</gene>
<reference evidence="4" key="4">
    <citation type="journal article" date="2022" name="Microb. Genom.">
        <title>A global pangenome for the wheat fungal pathogen Pyrenophora tritici-repentis and prediction of effector protein structural homology.</title>
        <authorList>
            <person name="Moolhuijzen P.M."/>
            <person name="See P.T."/>
            <person name="Shi G."/>
            <person name="Powell H.R."/>
            <person name="Cockram J."/>
            <person name="Jorgensen L.N."/>
            <person name="Benslimane H."/>
            <person name="Strelkov S.E."/>
            <person name="Turner J."/>
            <person name="Liu Z."/>
            <person name="Moffat C.S."/>
        </authorList>
    </citation>
    <scope>NUCLEOTIDE SEQUENCE [LARGE SCALE GENOMIC DNA]</scope>
</reference>